<dbReference type="AlphaFoldDB" id="A0A183J4K2"/>
<name>A0A183J4K2_9BILA</name>
<dbReference type="Proteomes" id="UP000270296">
    <property type="component" value="Unassembled WGS sequence"/>
</dbReference>
<dbReference type="EMBL" id="UZAM01014589">
    <property type="protein sequence ID" value="VDP34768.1"/>
    <property type="molecule type" value="Genomic_DNA"/>
</dbReference>
<reference evidence="3" key="1">
    <citation type="submission" date="2016-06" db="UniProtKB">
        <authorList>
            <consortium name="WormBaseParasite"/>
        </authorList>
    </citation>
    <scope>IDENTIFICATION</scope>
</reference>
<organism evidence="3">
    <name type="scientific">Soboliphyme baturini</name>
    <dbReference type="NCBI Taxonomy" id="241478"/>
    <lineage>
        <taxon>Eukaryota</taxon>
        <taxon>Metazoa</taxon>
        <taxon>Ecdysozoa</taxon>
        <taxon>Nematoda</taxon>
        <taxon>Enoplea</taxon>
        <taxon>Dorylaimia</taxon>
        <taxon>Dioctophymatida</taxon>
        <taxon>Dioctophymatoidea</taxon>
        <taxon>Soboliphymatidae</taxon>
        <taxon>Soboliphyme</taxon>
    </lineage>
</organism>
<evidence type="ECO:0000313" key="1">
    <source>
        <dbReference type="EMBL" id="VDP34768.1"/>
    </source>
</evidence>
<proteinExistence type="predicted"/>
<dbReference type="WBParaSite" id="SBAD_0001117601-mRNA-1">
    <property type="protein sequence ID" value="SBAD_0001117601-mRNA-1"/>
    <property type="gene ID" value="SBAD_0001117601"/>
</dbReference>
<accession>A0A183J4K2</accession>
<evidence type="ECO:0000313" key="2">
    <source>
        <dbReference type="Proteomes" id="UP000270296"/>
    </source>
</evidence>
<keyword evidence="2" id="KW-1185">Reference proteome</keyword>
<protein>
    <submittedName>
        <fullName evidence="3">RUN domain-containing protein</fullName>
    </submittedName>
</protein>
<reference evidence="1 2" key="2">
    <citation type="submission" date="2018-11" db="EMBL/GenBank/DDBJ databases">
        <authorList>
            <consortium name="Pathogen Informatics"/>
        </authorList>
    </citation>
    <scope>NUCLEOTIDE SEQUENCE [LARGE SCALE GENOMIC DNA]</scope>
</reference>
<gene>
    <name evidence="1" type="ORF">SBAD_LOCUS10801</name>
</gene>
<sequence>MMDDVISGVVLVVVEDDEWIARDSNQCSGKCDALLAPPESDAQRCFLLHVLTTKLNCEFLLDRSIVQMENRRASLRRAWVYLPLVKILRHNSEIRREYAAYHL</sequence>
<evidence type="ECO:0000313" key="3">
    <source>
        <dbReference type="WBParaSite" id="SBAD_0001117601-mRNA-1"/>
    </source>
</evidence>